<evidence type="ECO:0000256" key="5">
    <source>
        <dbReference type="SAM" id="MobiDB-lite"/>
    </source>
</evidence>
<dbReference type="InterPro" id="IPR015424">
    <property type="entry name" value="PyrdxlP-dep_Trfase"/>
</dbReference>
<evidence type="ECO:0000256" key="4">
    <source>
        <dbReference type="RuleBase" id="RU362118"/>
    </source>
</evidence>
<keyword evidence="3 4" id="KW-0663">Pyridoxal phosphate</keyword>
<dbReference type="PANTHER" id="PTHR11808">
    <property type="entry name" value="TRANS-SULFURATION ENZYME FAMILY MEMBER"/>
    <property type="match status" value="1"/>
</dbReference>
<evidence type="ECO:0000313" key="7">
    <source>
        <dbReference type="Proteomes" id="UP001500729"/>
    </source>
</evidence>
<evidence type="ECO:0000256" key="3">
    <source>
        <dbReference type="ARBA" id="ARBA00022898"/>
    </source>
</evidence>
<evidence type="ECO:0000256" key="2">
    <source>
        <dbReference type="ARBA" id="ARBA00009077"/>
    </source>
</evidence>
<evidence type="ECO:0000256" key="1">
    <source>
        <dbReference type="ARBA" id="ARBA00001933"/>
    </source>
</evidence>
<dbReference type="Gene3D" id="3.90.1150.10">
    <property type="entry name" value="Aspartate Aminotransferase, domain 1"/>
    <property type="match status" value="1"/>
</dbReference>
<dbReference type="InterPro" id="IPR054542">
    <property type="entry name" value="Cys_met_metab_PP"/>
</dbReference>
<comment type="cofactor">
    <cofactor evidence="1 4">
        <name>pyridoxal 5'-phosphate</name>
        <dbReference type="ChEBI" id="CHEBI:597326"/>
    </cofactor>
</comment>
<dbReference type="Pfam" id="PF01053">
    <property type="entry name" value="Cys_Met_Meta_PP"/>
    <property type="match status" value="1"/>
</dbReference>
<name>A0ABN1DZ45_SACER</name>
<organism evidence="6 7">
    <name type="scientific">Saccharopolyspora erythraea</name>
    <name type="common">Streptomyces erythraeus</name>
    <dbReference type="NCBI Taxonomy" id="1836"/>
    <lineage>
        <taxon>Bacteria</taxon>
        <taxon>Bacillati</taxon>
        <taxon>Actinomycetota</taxon>
        <taxon>Actinomycetes</taxon>
        <taxon>Pseudonocardiales</taxon>
        <taxon>Pseudonocardiaceae</taxon>
        <taxon>Saccharopolyspora</taxon>
    </lineage>
</organism>
<gene>
    <name evidence="6" type="primary">megL</name>
    <name evidence="6" type="ORF">GCM10009533_62070</name>
</gene>
<feature type="region of interest" description="Disordered" evidence="5">
    <location>
        <begin position="1"/>
        <end position="22"/>
    </location>
</feature>
<dbReference type="SUPFAM" id="SSF53383">
    <property type="entry name" value="PLP-dependent transferases"/>
    <property type="match status" value="1"/>
</dbReference>
<dbReference type="PIRSF" id="PIRSF001434">
    <property type="entry name" value="CGS"/>
    <property type="match status" value="1"/>
</dbReference>
<comment type="caution">
    <text evidence="6">The sequence shown here is derived from an EMBL/GenBank/DDBJ whole genome shotgun (WGS) entry which is preliminary data.</text>
</comment>
<proteinExistence type="inferred from homology"/>
<dbReference type="InterPro" id="IPR015421">
    <property type="entry name" value="PyrdxlP-dep_Trfase_major"/>
</dbReference>
<reference evidence="6 7" key="1">
    <citation type="journal article" date="2019" name="Int. J. Syst. Evol. Microbiol.">
        <title>The Global Catalogue of Microorganisms (GCM) 10K type strain sequencing project: providing services to taxonomists for standard genome sequencing and annotation.</title>
        <authorList>
            <consortium name="The Broad Institute Genomics Platform"/>
            <consortium name="The Broad Institute Genome Sequencing Center for Infectious Disease"/>
            <person name="Wu L."/>
            <person name="Ma J."/>
        </authorList>
    </citation>
    <scope>NUCLEOTIDE SEQUENCE [LARGE SCALE GENOMIC DNA]</scope>
    <source>
        <strain evidence="6 7">JCM 10303</strain>
    </source>
</reference>
<dbReference type="PROSITE" id="PS00868">
    <property type="entry name" value="CYS_MET_METAB_PP"/>
    <property type="match status" value="1"/>
</dbReference>
<dbReference type="RefSeq" id="WP_009949609.1">
    <property type="nucleotide sequence ID" value="NZ_BAAAGS010000068.1"/>
</dbReference>
<evidence type="ECO:0000313" key="6">
    <source>
        <dbReference type="EMBL" id="GAA0555821.1"/>
    </source>
</evidence>
<dbReference type="Gene3D" id="3.40.640.10">
    <property type="entry name" value="Type I PLP-dependent aspartate aminotransferase-like (Major domain)"/>
    <property type="match status" value="1"/>
</dbReference>
<comment type="similarity">
    <text evidence="2 4">Belongs to the trans-sulfuration enzymes family.</text>
</comment>
<protein>
    <submittedName>
        <fullName evidence="6">Methionine gamma-lyase</fullName>
    </submittedName>
</protein>
<keyword evidence="7" id="KW-1185">Reference proteome</keyword>
<dbReference type="InterPro" id="IPR000277">
    <property type="entry name" value="Cys/Met-Metab_PyrdxlP-dep_enz"/>
</dbReference>
<dbReference type="InterPro" id="IPR015422">
    <property type="entry name" value="PyrdxlP-dep_Trfase_small"/>
</dbReference>
<dbReference type="EMBL" id="BAAAGS010000068">
    <property type="protein sequence ID" value="GAA0555821.1"/>
    <property type="molecule type" value="Genomic_DNA"/>
</dbReference>
<feature type="compositionally biased region" description="Basic and acidic residues" evidence="5">
    <location>
        <begin position="1"/>
        <end position="10"/>
    </location>
</feature>
<accession>A0ABN1DZ45</accession>
<dbReference type="Proteomes" id="UP001500729">
    <property type="component" value="Unassembled WGS sequence"/>
</dbReference>
<sequence length="396" mass="42022">MSEFHLDTRAVHTPIPRPDGASRPLGVPIYQNHIFAFDDPEAQDAAFRGEPEAFVYNRYGNPTVDALEKAVAGLEGGAAALAAASGMGAISTVLLGSLSSGDHVIAQRGLYGATLALLADLAQRWGVEVTHASGHDVEEMRAALRPNTKLLYLETIGNPTTRIADLPGLFAVAREHGVMSVVDNTFATPVLCRPIEHGADVVVHSTTKYIGGHGDTLGGIAVFADRERHRRIRDYSCQLGATAAPIPAWLALRGLRTLSLRVQRQCDNAKLLAERLSADPAVTAVHHPSLESHPDRELAVRLLDGGAGGGVLGLDLAGGREAGRVFSDALRLALAAVSLGDVKTLVSHPAGTSHRQLDERQLEAVGIGPGTVRIAVGIEHPEDLWADVRQALRKVH</sequence>